<evidence type="ECO:0000256" key="5">
    <source>
        <dbReference type="ARBA" id="ARBA00022989"/>
    </source>
</evidence>
<protein>
    <recommendedName>
        <fullName evidence="7">UPF0056 membrane protein</fullName>
    </recommendedName>
</protein>
<evidence type="ECO:0000256" key="6">
    <source>
        <dbReference type="ARBA" id="ARBA00023136"/>
    </source>
</evidence>
<evidence type="ECO:0000256" key="7">
    <source>
        <dbReference type="RuleBase" id="RU362048"/>
    </source>
</evidence>
<dbReference type="PANTHER" id="PTHR33508">
    <property type="entry name" value="UPF0056 MEMBRANE PROTEIN YHCE"/>
    <property type="match status" value="1"/>
</dbReference>
<dbReference type="Proteomes" id="UP000320623">
    <property type="component" value="Unassembled WGS sequence"/>
</dbReference>
<evidence type="ECO:0000256" key="2">
    <source>
        <dbReference type="ARBA" id="ARBA00009784"/>
    </source>
</evidence>
<feature type="transmembrane region" description="Helical" evidence="7">
    <location>
        <begin position="109"/>
        <end position="131"/>
    </location>
</feature>
<feature type="transmembrane region" description="Helical" evidence="7">
    <location>
        <begin position="137"/>
        <end position="160"/>
    </location>
</feature>
<comment type="similarity">
    <text evidence="2 7">Belongs to the UPF0056 (MarC) family.</text>
</comment>
<organism evidence="8 9">
    <name type="scientific">Candidatus Thermokryptus mobilis</name>
    <dbReference type="NCBI Taxonomy" id="1643428"/>
    <lineage>
        <taxon>Bacteria</taxon>
        <taxon>Pseudomonadati</taxon>
        <taxon>Candidatus Kryptoniota</taxon>
        <taxon>Candidatus Thermokryptus</taxon>
    </lineage>
</organism>
<reference evidence="9" key="1">
    <citation type="submission" date="2015-11" db="EMBL/GenBank/DDBJ databases">
        <authorList>
            <person name="Varghese N."/>
        </authorList>
    </citation>
    <scope>NUCLEOTIDE SEQUENCE [LARGE SCALE GENOMIC DNA]</scope>
</reference>
<dbReference type="OrthoDB" id="21094at2"/>
<dbReference type="EMBL" id="FAOO01000015">
    <property type="protein sequence ID" value="CUU07656.1"/>
    <property type="molecule type" value="Genomic_DNA"/>
</dbReference>
<sequence length="200" mass="21546">MFAVTPLWTKFLLSFVPLFVAIDVLGILPIFISLTEGMSDRQRKKLAVESTLTALVVAVIFALAGRPIFTFLGITITDFRIGGGIILLVLAVSDLLFSTEERKRKETSIGVVPIGTPLIIGPAALTTILLLVDTYGIFLTMFSIFINLILVLIVFANSGYVIKILGNAGSRAFAKVASLFLAAIAVMMIRVGLVEILSNN</sequence>
<evidence type="ECO:0000256" key="3">
    <source>
        <dbReference type="ARBA" id="ARBA00022475"/>
    </source>
</evidence>
<dbReference type="NCBIfam" id="TIGR00427">
    <property type="entry name" value="NAAT family transporter"/>
    <property type="match status" value="1"/>
</dbReference>
<accession>A0A0S4N9W2</accession>
<evidence type="ECO:0000256" key="1">
    <source>
        <dbReference type="ARBA" id="ARBA00004651"/>
    </source>
</evidence>
<gene>
    <name evidence="8" type="ORF">JGI1_01868</name>
</gene>
<dbReference type="AlphaFoldDB" id="A0A0S4N9W2"/>
<name>A0A0S4N9W2_9BACT</name>
<keyword evidence="5 7" id="KW-1133">Transmembrane helix</keyword>
<keyword evidence="6 7" id="KW-0472">Membrane</keyword>
<evidence type="ECO:0000313" key="9">
    <source>
        <dbReference type="Proteomes" id="UP000320623"/>
    </source>
</evidence>
<dbReference type="InterPro" id="IPR002771">
    <property type="entry name" value="Multi_antbiot-R_MarC"/>
</dbReference>
<comment type="subcellular location">
    <subcellularLocation>
        <location evidence="1 7">Cell membrane</location>
        <topology evidence="1 7">Multi-pass membrane protein</topology>
    </subcellularLocation>
</comment>
<keyword evidence="9" id="KW-1185">Reference proteome</keyword>
<dbReference type="RefSeq" id="WP_140945591.1">
    <property type="nucleotide sequence ID" value="NZ_FAOO01000015.1"/>
</dbReference>
<dbReference type="STRING" id="1643428.GCA_001442855_01830"/>
<keyword evidence="3" id="KW-1003">Cell membrane</keyword>
<dbReference type="GO" id="GO:0005886">
    <property type="term" value="C:plasma membrane"/>
    <property type="evidence" value="ECO:0007669"/>
    <property type="project" value="UniProtKB-SubCell"/>
</dbReference>
<feature type="transmembrane region" description="Helical" evidence="7">
    <location>
        <begin position="71"/>
        <end position="97"/>
    </location>
</feature>
<dbReference type="Pfam" id="PF01914">
    <property type="entry name" value="MarC"/>
    <property type="match status" value="1"/>
</dbReference>
<comment type="caution">
    <text evidence="7">Lacks conserved residue(s) required for the propagation of feature annotation.</text>
</comment>
<proteinExistence type="inferred from homology"/>
<feature type="transmembrane region" description="Helical" evidence="7">
    <location>
        <begin position="12"/>
        <end position="34"/>
    </location>
</feature>
<evidence type="ECO:0000313" key="8">
    <source>
        <dbReference type="EMBL" id="CUU07656.1"/>
    </source>
</evidence>
<dbReference type="PANTHER" id="PTHR33508:SF1">
    <property type="entry name" value="UPF0056 MEMBRANE PROTEIN YHCE"/>
    <property type="match status" value="1"/>
</dbReference>
<evidence type="ECO:0000256" key="4">
    <source>
        <dbReference type="ARBA" id="ARBA00022692"/>
    </source>
</evidence>
<feature type="transmembrane region" description="Helical" evidence="7">
    <location>
        <begin position="172"/>
        <end position="193"/>
    </location>
</feature>
<keyword evidence="4 7" id="KW-0812">Transmembrane</keyword>